<gene>
    <name evidence="2" type="ORF">IR135_02290</name>
</gene>
<keyword evidence="3" id="KW-1185">Reference proteome</keyword>
<evidence type="ECO:0000313" key="3">
    <source>
        <dbReference type="Proteomes" id="UP000647980"/>
    </source>
</evidence>
<dbReference type="RefSeq" id="WP_135096370.1">
    <property type="nucleotide sequence ID" value="NZ_JADGLW010000002.1"/>
</dbReference>
<organism evidence="2 3">
    <name type="scientific">Jeotgalicoccus nanhaiensis</name>
    <dbReference type="NCBI Taxonomy" id="568603"/>
    <lineage>
        <taxon>Bacteria</taxon>
        <taxon>Bacillati</taxon>
        <taxon>Bacillota</taxon>
        <taxon>Bacilli</taxon>
        <taxon>Bacillales</taxon>
        <taxon>Staphylococcaceae</taxon>
        <taxon>Jeotgalicoccus</taxon>
    </lineage>
</organism>
<accession>A0ABR9XW27</accession>
<dbReference type="Proteomes" id="UP000647980">
    <property type="component" value="Unassembled WGS sequence"/>
</dbReference>
<protein>
    <recommendedName>
        <fullName evidence="4">GW domain-containing protein</fullName>
    </recommendedName>
</protein>
<evidence type="ECO:0008006" key="4">
    <source>
        <dbReference type="Google" id="ProtNLM"/>
    </source>
</evidence>
<keyword evidence="1" id="KW-0175">Coiled coil</keyword>
<sequence>MNSDLKNYKYSKQYILLEKETNVILKNLKDNSKVIDNTDYQWKIVTSVTQKNYNGEMYDFIQLDDQKVGWIKLEDSIQIFRFNPRTFKLIEDKYYSDEINMKLDFEKDFYSAFEGKLLTIKSEIDYNDKKYYGVFIKDKFQGFHPSSYLDEAVEYNLYFDKGNLKNSQELFTVSSLSGQIKEKIDINTVKLVLLFHIKKLAKLQINDKEMYWTSFSNIENITEILSQSDDTFEKSKEDKLIEDILYSVDIERNKTKKIIKSVISAKEFINLNKDKKDYMNFPEEDEIKLLKDALKLSEERLASQKNFSNRLTEQKDRYKARMVLVEEKLKVLDEKYKALKNK</sequence>
<evidence type="ECO:0000256" key="1">
    <source>
        <dbReference type="SAM" id="Coils"/>
    </source>
</evidence>
<dbReference type="EMBL" id="JADGLW010000002">
    <property type="protein sequence ID" value="MBF0753087.1"/>
    <property type="molecule type" value="Genomic_DNA"/>
</dbReference>
<name>A0ABR9XW27_9STAP</name>
<reference evidence="2 3" key="1">
    <citation type="submission" date="2020-10" db="EMBL/GenBank/DDBJ databases">
        <title>Mouse Oral microbiota.</title>
        <authorList>
            <person name="Joseph S."/>
            <person name="Aduse-Opoku J."/>
        </authorList>
    </citation>
    <scope>NUCLEOTIDE SEQUENCE [LARGE SCALE GENOMIC DNA]</scope>
    <source>
        <strain evidence="2 3">19428wE5_W307</strain>
    </source>
</reference>
<evidence type="ECO:0000313" key="2">
    <source>
        <dbReference type="EMBL" id="MBF0753087.1"/>
    </source>
</evidence>
<comment type="caution">
    <text evidence="2">The sequence shown here is derived from an EMBL/GenBank/DDBJ whole genome shotgun (WGS) entry which is preliminary data.</text>
</comment>
<proteinExistence type="predicted"/>
<feature type="coiled-coil region" evidence="1">
    <location>
        <begin position="308"/>
        <end position="342"/>
    </location>
</feature>